<dbReference type="InterPro" id="IPR023087">
    <property type="entry name" value="Flg_Motor_Flig_C"/>
</dbReference>
<dbReference type="InterPro" id="IPR011002">
    <property type="entry name" value="FliG_a-hlx"/>
</dbReference>
<dbReference type="PANTHER" id="PTHR30534">
    <property type="entry name" value="FLAGELLAR MOTOR SWITCH PROTEIN FLIG"/>
    <property type="match status" value="1"/>
</dbReference>
<evidence type="ECO:0000313" key="5">
    <source>
        <dbReference type="Proteomes" id="UP000266385"/>
    </source>
</evidence>
<dbReference type="GO" id="GO:0071973">
    <property type="term" value="P:bacterial-type flagellum-dependent cell motility"/>
    <property type="evidence" value="ECO:0007669"/>
    <property type="project" value="InterPro"/>
</dbReference>
<dbReference type="GO" id="GO:0009288">
    <property type="term" value="C:bacterial-type flagellum"/>
    <property type="evidence" value="ECO:0007669"/>
    <property type="project" value="InterPro"/>
</dbReference>
<protein>
    <recommendedName>
        <fullName evidence="6">Flagellar motor switch protein FliG</fullName>
    </recommendedName>
</protein>
<dbReference type="AlphaFoldDB" id="A0A399R5L8"/>
<feature type="domain" description="Flagellar motor switch protein FliG C-terminal" evidence="2">
    <location>
        <begin position="195"/>
        <end position="299"/>
    </location>
</feature>
<dbReference type="Pfam" id="PF01706">
    <property type="entry name" value="FliG_C"/>
    <property type="match status" value="1"/>
</dbReference>
<dbReference type="Gene3D" id="1.10.220.30">
    <property type="match status" value="2"/>
</dbReference>
<dbReference type="Pfam" id="PF14841">
    <property type="entry name" value="FliG_M"/>
    <property type="match status" value="1"/>
</dbReference>
<keyword evidence="5" id="KW-1185">Reference proteome</keyword>
<organism evidence="4 5">
    <name type="scientific">Henriciella mobilis</name>
    <dbReference type="NCBI Taxonomy" id="2305467"/>
    <lineage>
        <taxon>Bacteria</taxon>
        <taxon>Pseudomonadati</taxon>
        <taxon>Pseudomonadota</taxon>
        <taxon>Alphaproteobacteria</taxon>
        <taxon>Hyphomonadales</taxon>
        <taxon>Hyphomonadaceae</taxon>
        <taxon>Henriciella</taxon>
    </lineage>
</organism>
<dbReference type="OrthoDB" id="9780302at2"/>
<comment type="function">
    <text evidence="1">FliG is one of three proteins (FliG, FliN, FliM) that forms the rotor-mounted switch complex (C ring), located at the base of the basal body. This complex interacts with the CheY and CheZ chemotaxis proteins, in addition to contacting components of the motor that determine the direction of flagellar rotation.</text>
</comment>
<dbReference type="GO" id="GO:0003774">
    <property type="term" value="F:cytoskeletal motor activity"/>
    <property type="evidence" value="ECO:0007669"/>
    <property type="project" value="InterPro"/>
</dbReference>
<dbReference type="Proteomes" id="UP000266385">
    <property type="component" value="Unassembled WGS sequence"/>
</dbReference>
<gene>
    <name evidence="4" type="ORF">D1223_16810</name>
</gene>
<dbReference type="RefSeq" id="WP_119377511.1">
    <property type="nucleotide sequence ID" value="NZ_QWFX01000016.1"/>
</dbReference>
<evidence type="ECO:0000259" key="3">
    <source>
        <dbReference type="Pfam" id="PF14841"/>
    </source>
</evidence>
<evidence type="ECO:0000313" key="4">
    <source>
        <dbReference type="EMBL" id="RIJ26618.1"/>
    </source>
</evidence>
<dbReference type="SUPFAM" id="SSF48029">
    <property type="entry name" value="FliG"/>
    <property type="match status" value="1"/>
</dbReference>
<proteinExistence type="predicted"/>
<dbReference type="InterPro" id="IPR032779">
    <property type="entry name" value="FliG_M"/>
</dbReference>
<sequence>MSLPATTSPAYPAPPAGTLRAARLMRALGPAASAVWSELEPDDADRLSQAMTQTAGEPRSPASDAEKFLSAIRQHNEDTAGTRTIWSALGEVEPSAIASVLGCEHPQLIAVVLSRLPAGKAAQTVRILPRDLATEALKRIMTLGRVRPETMALIETAMQDLLTARRSQGAGDGVENVARIFDQMDPRIEQGLMDSLDETEPGSAARIRALMFTFEDLADLDAAAIQTILSSIDRADLAIALKGAKPAVRQAFLDNMTKRAGEMLTAEIEAAGPVRRSEIESARREIIAIARTLARRGDILSDEDEMDELIE</sequence>
<dbReference type="PANTHER" id="PTHR30534:SF0">
    <property type="entry name" value="FLAGELLAR MOTOR SWITCH PROTEIN FLIG"/>
    <property type="match status" value="1"/>
</dbReference>
<dbReference type="EMBL" id="QWFX01000016">
    <property type="protein sequence ID" value="RIJ26618.1"/>
    <property type="molecule type" value="Genomic_DNA"/>
</dbReference>
<reference evidence="4 5" key="1">
    <citation type="submission" date="2018-08" db="EMBL/GenBank/DDBJ databases">
        <title>Henriciella mobilis sp. nov., isolated from seawater.</title>
        <authorList>
            <person name="Cheng H."/>
            <person name="Wu Y.-H."/>
            <person name="Xu X.-W."/>
            <person name="Guo L.-L."/>
        </authorList>
    </citation>
    <scope>NUCLEOTIDE SEQUENCE [LARGE SCALE GENOMIC DNA]</scope>
    <source>
        <strain evidence="4 5">JN25</strain>
    </source>
</reference>
<evidence type="ECO:0000259" key="2">
    <source>
        <dbReference type="Pfam" id="PF01706"/>
    </source>
</evidence>
<name>A0A399R5L8_9PROT</name>
<feature type="domain" description="Flagellar motor switch protein FliG middle" evidence="3">
    <location>
        <begin position="94"/>
        <end position="167"/>
    </location>
</feature>
<accession>A0A399R5L8</accession>
<dbReference type="GO" id="GO:0006935">
    <property type="term" value="P:chemotaxis"/>
    <property type="evidence" value="ECO:0007669"/>
    <property type="project" value="InterPro"/>
</dbReference>
<evidence type="ECO:0000256" key="1">
    <source>
        <dbReference type="ARBA" id="ARBA00025598"/>
    </source>
</evidence>
<comment type="caution">
    <text evidence="4">The sequence shown here is derived from an EMBL/GenBank/DDBJ whole genome shotgun (WGS) entry which is preliminary data.</text>
</comment>
<dbReference type="InterPro" id="IPR000090">
    <property type="entry name" value="Flg_Motor_Flig"/>
</dbReference>
<evidence type="ECO:0008006" key="6">
    <source>
        <dbReference type="Google" id="ProtNLM"/>
    </source>
</evidence>